<feature type="transmembrane region" description="Helical" evidence="5">
    <location>
        <begin position="374"/>
        <end position="395"/>
    </location>
</feature>
<dbReference type="InterPro" id="IPR036259">
    <property type="entry name" value="MFS_trans_sf"/>
</dbReference>
<feature type="transmembrane region" description="Helical" evidence="5">
    <location>
        <begin position="346"/>
        <end position="368"/>
    </location>
</feature>
<dbReference type="InterPro" id="IPR010645">
    <property type="entry name" value="MFS_4"/>
</dbReference>
<dbReference type="PROSITE" id="PS50850">
    <property type="entry name" value="MFS"/>
    <property type="match status" value="1"/>
</dbReference>
<evidence type="ECO:0000259" key="6">
    <source>
        <dbReference type="PROSITE" id="PS50850"/>
    </source>
</evidence>
<dbReference type="InterPro" id="IPR020846">
    <property type="entry name" value="MFS_dom"/>
</dbReference>
<feature type="transmembrane region" description="Helical" evidence="5">
    <location>
        <begin position="254"/>
        <end position="276"/>
    </location>
</feature>
<dbReference type="SUPFAM" id="SSF103473">
    <property type="entry name" value="MFS general substrate transporter"/>
    <property type="match status" value="1"/>
</dbReference>
<name>A0A1C4Z682_9ACTN</name>
<keyword evidence="3 5" id="KW-1133">Transmembrane helix</keyword>
<evidence type="ECO:0000313" key="8">
    <source>
        <dbReference type="Proteomes" id="UP000198228"/>
    </source>
</evidence>
<feature type="transmembrane region" description="Helical" evidence="5">
    <location>
        <begin position="53"/>
        <end position="78"/>
    </location>
</feature>
<evidence type="ECO:0000313" key="7">
    <source>
        <dbReference type="EMBL" id="SCF28416.1"/>
    </source>
</evidence>
<evidence type="ECO:0000256" key="5">
    <source>
        <dbReference type="SAM" id="Phobius"/>
    </source>
</evidence>
<gene>
    <name evidence="7" type="ORF">GA0074696_4079</name>
</gene>
<dbReference type="GO" id="GO:0022857">
    <property type="term" value="F:transmembrane transporter activity"/>
    <property type="evidence" value="ECO:0007669"/>
    <property type="project" value="InterPro"/>
</dbReference>
<dbReference type="Pfam" id="PF06779">
    <property type="entry name" value="MFS_4"/>
    <property type="match status" value="1"/>
</dbReference>
<keyword evidence="4 5" id="KW-0472">Membrane</keyword>
<evidence type="ECO:0000256" key="2">
    <source>
        <dbReference type="ARBA" id="ARBA00022692"/>
    </source>
</evidence>
<feature type="transmembrane region" description="Helical" evidence="5">
    <location>
        <begin position="85"/>
        <end position="105"/>
    </location>
</feature>
<dbReference type="GO" id="GO:0005886">
    <property type="term" value="C:plasma membrane"/>
    <property type="evidence" value="ECO:0007669"/>
    <property type="project" value="UniProtKB-SubCell"/>
</dbReference>
<evidence type="ECO:0000256" key="1">
    <source>
        <dbReference type="ARBA" id="ARBA00004651"/>
    </source>
</evidence>
<organism evidence="7 8">
    <name type="scientific">Micromonospora purpureochromogenes</name>
    <dbReference type="NCBI Taxonomy" id="47872"/>
    <lineage>
        <taxon>Bacteria</taxon>
        <taxon>Bacillati</taxon>
        <taxon>Actinomycetota</taxon>
        <taxon>Actinomycetes</taxon>
        <taxon>Micromonosporales</taxon>
        <taxon>Micromonosporaceae</taxon>
        <taxon>Micromonospora</taxon>
    </lineage>
</organism>
<feature type="transmembrane region" description="Helical" evidence="5">
    <location>
        <begin position="111"/>
        <end position="133"/>
    </location>
</feature>
<dbReference type="AlphaFoldDB" id="A0A1C4Z682"/>
<feature type="transmembrane region" description="Helical" evidence="5">
    <location>
        <begin position="18"/>
        <end position="41"/>
    </location>
</feature>
<feature type="transmembrane region" description="Helical" evidence="5">
    <location>
        <begin position="288"/>
        <end position="306"/>
    </location>
</feature>
<sequence>MTATPAAMTSGHRTSEPLIALGLAAGPVVALGFTRFAYALLLPAMHDQLHWTFAAAGGMNTANAIGYILGAATSAWWARRLGGSTAFIWSLLISAVMLLATAVTGNYAALAAIRFIGGASTAITFVVGSALAARIHTGNRRHRPAMLVAIYMAGVGIGIVLSGVVIPATIAGLGTAGWRFGWLAMGILAALALLPAIWAARRTPAPAVAGAGGHERIRLGPLAPTFVWYVLFGAGYVSYMTFIIALLHSEGLHLGAQAAFFIVLGIASVIGTLTIWSRITGRLRHGHAPALVSVIVLIGVLPVLIWQGLAAALLSAIIFGATFMAGPTAATVLARRLLPAHNWTAGIALLTVAFSVGQAIGPLVSGLLSDTSGGITKGLWLSVILLGVAAVVALLQRDRPALPPAATTPPGAIANR</sequence>
<dbReference type="RefSeq" id="WP_088962551.1">
    <property type="nucleotide sequence ID" value="NZ_LT607410.1"/>
</dbReference>
<reference evidence="7 8" key="1">
    <citation type="submission" date="2016-06" db="EMBL/GenBank/DDBJ databases">
        <authorList>
            <person name="Kjaerup R.B."/>
            <person name="Dalgaard T.S."/>
            <person name="Juul-Madsen H.R."/>
        </authorList>
    </citation>
    <scope>NUCLEOTIDE SEQUENCE [LARGE SCALE GENOMIC DNA]</scope>
    <source>
        <strain evidence="7 8">DSM 43821</strain>
    </source>
</reference>
<feature type="transmembrane region" description="Helical" evidence="5">
    <location>
        <begin position="312"/>
        <end position="334"/>
    </location>
</feature>
<dbReference type="Proteomes" id="UP000198228">
    <property type="component" value="Chromosome I"/>
</dbReference>
<evidence type="ECO:0000256" key="3">
    <source>
        <dbReference type="ARBA" id="ARBA00022989"/>
    </source>
</evidence>
<accession>A0A1C4Z682</accession>
<dbReference type="Gene3D" id="1.20.1250.20">
    <property type="entry name" value="MFS general substrate transporter like domains"/>
    <property type="match status" value="1"/>
</dbReference>
<dbReference type="PANTHER" id="PTHR23537:SF1">
    <property type="entry name" value="SUGAR TRANSPORTER"/>
    <property type="match status" value="1"/>
</dbReference>
<evidence type="ECO:0000256" key="4">
    <source>
        <dbReference type="ARBA" id="ARBA00023136"/>
    </source>
</evidence>
<comment type="subcellular location">
    <subcellularLocation>
        <location evidence="1">Cell membrane</location>
        <topology evidence="1">Multi-pass membrane protein</topology>
    </subcellularLocation>
</comment>
<feature type="domain" description="Major facilitator superfamily (MFS) profile" evidence="6">
    <location>
        <begin position="20"/>
        <end position="401"/>
    </location>
</feature>
<feature type="transmembrane region" description="Helical" evidence="5">
    <location>
        <begin position="226"/>
        <end position="248"/>
    </location>
</feature>
<keyword evidence="2 5" id="KW-0812">Transmembrane</keyword>
<feature type="transmembrane region" description="Helical" evidence="5">
    <location>
        <begin position="145"/>
        <end position="168"/>
    </location>
</feature>
<protein>
    <submittedName>
        <fullName evidence="7">Predicted arabinose efflux permease, MFS family</fullName>
    </submittedName>
</protein>
<feature type="transmembrane region" description="Helical" evidence="5">
    <location>
        <begin position="180"/>
        <end position="200"/>
    </location>
</feature>
<proteinExistence type="predicted"/>
<dbReference type="PANTHER" id="PTHR23537">
    <property type="match status" value="1"/>
</dbReference>
<dbReference type="EMBL" id="LT607410">
    <property type="protein sequence ID" value="SCF28416.1"/>
    <property type="molecule type" value="Genomic_DNA"/>
</dbReference>